<dbReference type="EMBL" id="JBITMB010000005">
    <property type="protein sequence ID" value="MFI7442957.1"/>
    <property type="molecule type" value="Genomic_DNA"/>
</dbReference>
<dbReference type="RefSeq" id="WP_397022989.1">
    <property type="nucleotide sequence ID" value="NZ_JBITMB010000005.1"/>
</dbReference>
<dbReference type="SUPFAM" id="SSF46689">
    <property type="entry name" value="Homeodomain-like"/>
    <property type="match status" value="1"/>
</dbReference>
<gene>
    <name evidence="1" type="ORF">ACIBP5_23555</name>
</gene>
<keyword evidence="2" id="KW-1185">Reference proteome</keyword>
<evidence type="ECO:0000313" key="2">
    <source>
        <dbReference type="Proteomes" id="UP001612928"/>
    </source>
</evidence>
<dbReference type="Gene3D" id="1.10.10.60">
    <property type="entry name" value="Homeodomain-like"/>
    <property type="match status" value="1"/>
</dbReference>
<reference evidence="1 2" key="1">
    <citation type="submission" date="2024-10" db="EMBL/GenBank/DDBJ databases">
        <title>The Natural Products Discovery Center: Release of the First 8490 Sequenced Strains for Exploring Actinobacteria Biosynthetic Diversity.</title>
        <authorList>
            <person name="Kalkreuter E."/>
            <person name="Kautsar S.A."/>
            <person name="Yang D."/>
            <person name="Bader C.D."/>
            <person name="Teijaro C.N."/>
            <person name="Fluegel L."/>
            <person name="Davis C.M."/>
            <person name="Simpson J.R."/>
            <person name="Lauterbach L."/>
            <person name="Steele A.D."/>
            <person name="Gui C."/>
            <person name="Meng S."/>
            <person name="Li G."/>
            <person name="Viehrig K."/>
            <person name="Ye F."/>
            <person name="Su P."/>
            <person name="Kiefer A.F."/>
            <person name="Nichols A."/>
            <person name="Cepeda A.J."/>
            <person name="Yan W."/>
            <person name="Fan B."/>
            <person name="Jiang Y."/>
            <person name="Adhikari A."/>
            <person name="Zheng C.-J."/>
            <person name="Schuster L."/>
            <person name="Cowan T.M."/>
            <person name="Smanski M.J."/>
            <person name="Chevrette M.G."/>
            <person name="De Carvalho L.P.S."/>
            <person name="Shen B."/>
        </authorList>
    </citation>
    <scope>NUCLEOTIDE SEQUENCE [LARGE SCALE GENOMIC DNA]</scope>
    <source>
        <strain evidence="1 2">NPDC049503</strain>
    </source>
</reference>
<protein>
    <submittedName>
        <fullName evidence="1">Helix-turn-helix domain-containing protein</fullName>
    </submittedName>
</protein>
<organism evidence="1 2">
    <name type="scientific">Nonomuraea indica</name>
    <dbReference type="NCBI Taxonomy" id="1581193"/>
    <lineage>
        <taxon>Bacteria</taxon>
        <taxon>Bacillati</taxon>
        <taxon>Actinomycetota</taxon>
        <taxon>Actinomycetes</taxon>
        <taxon>Streptosporangiales</taxon>
        <taxon>Streptosporangiaceae</taxon>
        <taxon>Nonomuraea</taxon>
    </lineage>
</organism>
<dbReference type="Proteomes" id="UP001612928">
    <property type="component" value="Unassembled WGS sequence"/>
</dbReference>
<dbReference type="Pfam" id="PF13565">
    <property type="entry name" value="HTH_32"/>
    <property type="match status" value="1"/>
</dbReference>
<sequence>MTGAVVGQSGVRRCGVVRQEPGSALVDMSVVEQRYRAVLAVLADGSVTEVAREVGVARQTLSGWVSRYRESGLGGLVERSRRAHSSPSQMPAEVEVLVCELRHRHPRWRPVRLAHEAGRRGVDPPPSRIGVHRALVRHGLIEPGAGRRKRVYRRWQREAPMELWLLDIMGGVMLIDGREPSEQAR</sequence>
<proteinExistence type="predicted"/>
<evidence type="ECO:0000313" key="1">
    <source>
        <dbReference type="EMBL" id="MFI7442957.1"/>
    </source>
</evidence>
<name>A0ABW8AAD1_9ACTN</name>
<accession>A0ABW8AAD1</accession>
<comment type="caution">
    <text evidence="1">The sequence shown here is derived from an EMBL/GenBank/DDBJ whole genome shotgun (WGS) entry which is preliminary data.</text>
</comment>
<dbReference type="InterPro" id="IPR009057">
    <property type="entry name" value="Homeodomain-like_sf"/>
</dbReference>